<dbReference type="InterPro" id="IPR023707">
    <property type="entry name" value="OM_assembly_BamA"/>
</dbReference>
<keyword evidence="3" id="KW-0812">Transmembrane</keyword>
<keyword evidence="12" id="KW-1185">Reference proteome</keyword>
<keyword evidence="4" id="KW-0732">Signal</keyword>
<dbReference type="EMBL" id="CP089984">
    <property type="protein sequence ID" value="WXB19092.1"/>
    <property type="molecule type" value="Genomic_DNA"/>
</dbReference>
<feature type="compositionally biased region" description="Pro residues" evidence="9">
    <location>
        <begin position="82"/>
        <end position="103"/>
    </location>
</feature>
<evidence type="ECO:0000256" key="5">
    <source>
        <dbReference type="ARBA" id="ARBA00022737"/>
    </source>
</evidence>
<evidence type="ECO:0000256" key="6">
    <source>
        <dbReference type="ARBA" id="ARBA00023136"/>
    </source>
</evidence>
<gene>
    <name evidence="11" type="primary">bamA</name>
    <name evidence="11" type="ORF">LZC94_17860</name>
</gene>
<feature type="compositionally biased region" description="Pro residues" evidence="9">
    <location>
        <begin position="52"/>
        <end position="65"/>
    </location>
</feature>
<evidence type="ECO:0000313" key="12">
    <source>
        <dbReference type="Proteomes" id="UP001370348"/>
    </source>
</evidence>
<feature type="compositionally biased region" description="Low complexity" evidence="9">
    <location>
        <begin position="66"/>
        <end position="81"/>
    </location>
</feature>
<organism evidence="11 12">
    <name type="scientific">Pendulispora albinea</name>
    <dbReference type="NCBI Taxonomy" id="2741071"/>
    <lineage>
        <taxon>Bacteria</taxon>
        <taxon>Pseudomonadati</taxon>
        <taxon>Myxococcota</taxon>
        <taxon>Myxococcia</taxon>
        <taxon>Myxococcales</taxon>
        <taxon>Sorangiineae</taxon>
        <taxon>Pendulisporaceae</taxon>
        <taxon>Pendulispora</taxon>
    </lineage>
</organism>
<name>A0ABZ2M9C9_9BACT</name>
<dbReference type="Gene3D" id="2.40.160.50">
    <property type="entry name" value="membrane protein fhac: a member of the omp85/tpsb transporter family"/>
    <property type="match status" value="1"/>
</dbReference>
<keyword evidence="2" id="KW-1134">Transmembrane beta strand</keyword>
<keyword evidence="6" id="KW-0472">Membrane</keyword>
<evidence type="ECO:0000256" key="3">
    <source>
        <dbReference type="ARBA" id="ARBA00022692"/>
    </source>
</evidence>
<evidence type="ECO:0000256" key="4">
    <source>
        <dbReference type="ARBA" id="ARBA00022729"/>
    </source>
</evidence>
<dbReference type="InterPro" id="IPR034746">
    <property type="entry name" value="POTRA"/>
</dbReference>
<dbReference type="Proteomes" id="UP001370348">
    <property type="component" value="Chromosome"/>
</dbReference>
<dbReference type="PROSITE" id="PS51779">
    <property type="entry name" value="POTRA"/>
    <property type="match status" value="4"/>
</dbReference>
<proteinExistence type="predicted"/>
<dbReference type="Gene3D" id="3.10.20.310">
    <property type="entry name" value="membrane protein fhac"/>
    <property type="match status" value="5"/>
</dbReference>
<protein>
    <recommendedName>
        <fullName evidence="8">Outer membrane protein assembly factor BamA</fullName>
    </recommendedName>
</protein>
<dbReference type="Pfam" id="PF01103">
    <property type="entry name" value="Omp85"/>
    <property type="match status" value="1"/>
</dbReference>
<keyword evidence="5" id="KW-0677">Repeat</keyword>
<dbReference type="PANTHER" id="PTHR12815:SF23">
    <property type="entry name" value="OUTER MEMBRANE PROTEIN ASSEMBLY FACTOR BAMA"/>
    <property type="match status" value="1"/>
</dbReference>
<dbReference type="RefSeq" id="WP_394828715.1">
    <property type="nucleotide sequence ID" value="NZ_CP089984.1"/>
</dbReference>
<evidence type="ECO:0000256" key="9">
    <source>
        <dbReference type="SAM" id="MobiDB-lite"/>
    </source>
</evidence>
<dbReference type="NCBIfam" id="TIGR03303">
    <property type="entry name" value="OM_YaeT"/>
    <property type="match status" value="1"/>
</dbReference>
<feature type="domain" description="POTRA" evidence="10">
    <location>
        <begin position="125"/>
        <end position="196"/>
    </location>
</feature>
<evidence type="ECO:0000259" key="10">
    <source>
        <dbReference type="PROSITE" id="PS51779"/>
    </source>
</evidence>
<feature type="domain" description="POTRA" evidence="10">
    <location>
        <begin position="197"/>
        <end position="274"/>
    </location>
</feature>
<accession>A0ABZ2M9C9</accession>
<feature type="domain" description="POTRA" evidence="10">
    <location>
        <begin position="456"/>
        <end position="529"/>
    </location>
</feature>
<evidence type="ECO:0000313" key="11">
    <source>
        <dbReference type="EMBL" id="WXB19092.1"/>
    </source>
</evidence>
<reference evidence="11 12" key="1">
    <citation type="submission" date="2021-12" db="EMBL/GenBank/DDBJ databases">
        <title>Discovery of the Pendulisporaceae a myxobacterial family with distinct sporulation behavior and unique specialized metabolism.</title>
        <authorList>
            <person name="Garcia R."/>
            <person name="Popoff A."/>
            <person name="Bader C.D."/>
            <person name="Loehr J."/>
            <person name="Walesch S."/>
            <person name="Walt C."/>
            <person name="Boldt J."/>
            <person name="Bunk B."/>
            <person name="Haeckl F.J.F.P.J."/>
            <person name="Gunesch A.P."/>
            <person name="Birkelbach J."/>
            <person name="Nuebel U."/>
            <person name="Pietschmann T."/>
            <person name="Bach T."/>
            <person name="Mueller R."/>
        </authorList>
    </citation>
    <scope>NUCLEOTIDE SEQUENCE [LARGE SCALE GENOMIC DNA]</scope>
    <source>
        <strain evidence="11 12">MSr11954</strain>
    </source>
</reference>
<sequence>MKRSISARSVGAPPRRVGRIVFVAFTTFLLALAMVLVWTAAWAQQPTRPRAPAAPAPQTTPPPASPASSAPPAGAPAASPNAPAPSAPAPSAPAPSAPAPSAPAPEVAGPTIRIPQTEGEKAEGYTIVAIEVSGNRKTTKEEVQSYLREKIGQAFKMETLTGDVRALWDAGFFDDVEVDMTRGDRGVTLRFLVRERPNVKAIEFSGNEEIENDKLSEAIEVKPNTILSIPAINRSVQKIKDQYQEKGYFLAEVSYTIDSQRDNEVIVKFKIVEHQQVTVRRVSFIGNDHIPESELRETMMTGQGSLLSFGSGGPYRQDMFERDVLMMSSLYYDRGYMNVQIGTPRVMLTPDREGIEITLVIHEGPRFKIRQLKVFERDENGNEIEPLGGRRALRQMIRAHNGDWFNRSEVVKDLQAVRTLYKDAGYYSVEADPEPEIDSVRREVDIVIPIKRGPLTRIERIEIKGNTKTRDKVIRREMEIEEGALYSETKVETSRKRINALGYFERVDVTPEIGSAPDRVTLYFEIAERATGTFQVGAGFSSVENFIATAQIQQANLFGNGQSLALQAQVSSLRQIISVRFFEPYFLNSDWSMSTEVFQQLYVYSDFSRSSLGASVTYGYALVQPWLRLSLTGTVQQDKVSTSNTTTFFGSTSSVVNTFPRLPLANLFNDGRTISLRPALVYDTRDNRLFPTSGIYLNLSTEWATEGIGSEIEYLRHRFSGNFYYPLGGSTGQPGSGFVLKLRTELGYITSPSSAGVPIYQRFFLGGILDMRGYRLRTIGTRLPLNAALDPNSAPINNGANIGGNLQAYSNLELEFPIIDKVGIRGVVFYDMGNAWNTEDQFCRTTPSPQFSDVVSPCFDASSLIKLRTSTGFGVRWFSPLGPLRFEWGFPLQRLPYEENYVFEFTIGNFF</sequence>
<dbReference type="InterPro" id="IPR010827">
    <property type="entry name" value="BamA/TamA_POTRA"/>
</dbReference>
<dbReference type="InterPro" id="IPR000184">
    <property type="entry name" value="Bac_surfAg_D15"/>
</dbReference>
<dbReference type="PANTHER" id="PTHR12815">
    <property type="entry name" value="SORTING AND ASSEMBLY MACHINERY SAMM50 PROTEIN FAMILY MEMBER"/>
    <property type="match status" value="1"/>
</dbReference>
<dbReference type="PIRSF" id="PIRSF006076">
    <property type="entry name" value="OM_assembly_OMP85"/>
    <property type="match status" value="1"/>
</dbReference>
<feature type="region of interest" description="Disordered" evidence="9">
    <location>
        <begin position="48"/>
        <end position="120"/>
    </location>
</feature>
<comment type="subcellular location">
    <subcellularLocation>
        <location evidence="1">Membrane</location>
    </subcellularLocation>
</comment>
<evidence type="ECO:0000256" key="8">
    <source>
        <dbReference type="NCBIfam" id="TIGR03303"/>
    </source>
</evidence>
<dbReference type="InterPro" id="IPR039910">
    <property type="entry name" value="D15-like"/>
</dbReference>
<dbReference type="Pfam" id="PF07244">
    <property type="entry name" value="POTRA"/>
    <property type="match status" value="5"/>
</dbReference>
<keyword evidence="7" id="KW-0998">Cell outer membrane</keyword>
<evidence type="ECO:0000256" key="7">
    <source>
        <dbReference type="ARBA" id="ARBA00023237"/>
    </source>
</evidence>
<evidence type="ECO:0000256" key="1">
    <source>
        <dbReference type="ARBA" id="ARBA00004370"/>
    </source>
</evidence>
<evidence type="ECO:0000256" key="2">
    <source>
        <dbReference type="ARBA" id="ARBA00022452"/>
    </source>
</evidence>
<feature type="domain" description="POTRA" evidence="10">
    <location>
        <begin position="277"/>
        <end position="364"/>
    </location>
</feature>